<comment type="caution">
    <text evidence="2">The sequence shown here is derived from an EMBL/GenBank/DDBJ whole genome shotgun (WGS) entry which is preliminary data.</text>
</comment>
<dbReference type="AlphaFoldDB" id="A0A699XJN6"/>
<sequence>AAGAWRLRSARRKPCTAASTGSRAAAATGRCAGRSRRRGGAARRRGTVPASARGCRSTACTDR</sequence>
<gene>
    <name evidence="2" type="ORF">Tci_931978</name>
</gene>
<evidence type="ECO:0000256" key="1">
    <source>
        <dbReference type="SAM" id="MobiDB-lite"/>
    </source>
</evidence>
<feature type="compositionally biased region" description="Basic residues" evidence="1">
    <location>
        <begin position="33"/>
        <end position="46"/>
    </location>
</feature>
<accession>A0A699XJN6</accession>
<feature type="non-terminal residue" evidence="2">
    <location>
        <position position="1"/>
    </location>
</feature>
<feature type="region of interest" description="Disordered" evidence="1">
    <location>
        <begin position="1"/>
        <end position="63"/>
    </location>
</feature>
<feature type="compositionally biased region" description="Low complexity" evidence="1">
    <location>
        <begin position="15"/>
        <end position="32"/>
    </location>
</feature>
<protein>
    <submittedName>
        <fullName evidence="2">Uncharacterized protein</fullName>
    </submittedName>
</protein>
<dbReference type="EMBL" id="BKCJ011872290">
    <property type="protein sequence ID" value="GFD60009.1"/>
    <property type="molecule type" value="Genomic_DNA"/>
</dbReference>
<name>A0A699XJN6_TANCI</name>
<organism evidence="2">
    <name type="scientific">Tanacetum cinerariifolium</name>
    <name type="common">Dalmatian daisy</name>
    <name type="synonym">Chrysanthemum cinerariifolium</name>
    <dbReference type="NCBI Taxonomy" id="118510"/>
    <lineage>
        <taxon>Eukaryota</taxon>
        <taxon>Viridiplantae</taxon>
        <taxon>Streptophyta</taxon>
        <taxon>Embryophyta</taxon>
        <taxon>Tracheophyta</taxon>
        <taxon>Spermatophyta</taxon>
        <taxon>Magnoliopsida</taxon>
        <taxon>eudicotyledons</taxon>
        <taxon>Gunneridae</taxon>
        <taxon>Pentapetalae</taxon>
        <taxon>asterids</taxon>
        <taxon>campanulids</taxon>
        <taxon>Asterales</taxon>
        <taxon>Asteraceae</taxon>
        <taxon>Asteroideae</taxon>
        <taxon>Anthemideae</taxon>
        <taxon>Anthemidinae</taxon>
        <taxon>Tanacetum</taxon>
    </lineage>
</organism>
<evidence type="ECO:0000313" key="2">
    <source>
        <dbReference type="EMBL" id="GFD60009.1"/>
    </source>
</evidence>
<reference evidence="2" key="1">
    <citation type="journal article" date="2019" name="Sci. Rep.">
        <title>Draft genome of Tanacetum cinerariifolium, the natural source of mosquito coil.</title>
        <authorList>
            <person name="Yamashiro T."/>
            <person name="Shiraishi A."/>
            <person name="Satake H."/>
            <person name="Nakayama K."/>
        </authorList>
    </citation>
    <scope>NUCLEOTIDE SEQUENCE</scope>
</reference>
<proteinExistence type="predicted"/>